<evidence type="ECO:0000313" key="1">
    <source>
        <dbReference type="EMBL" id="GIM65137.1"/>
    </source>
</evidence>
<accession>A0A919S6G8</accession>
<keyword evidence="2" id="KW-1185">Reference proteome</keyword>
<dbReference type="EMBL" id="BOQL01000015">
    <property type="protein sequence ID" value="GIM65137.1"/>
    <property type="molecule type" value="Genomic_DNA"/>
</dbReference>
<organism evidence="1 2">
    <name type="scientific">Actinoplanes auranticolor</name>
    <dbReference type="NCBI Taxonomy" id="47988"/>
    <lineage>
        <taxon>Bacteria</taxon>
        <taxon>Bacillati</taxon>
        <taxon>Actinomycetota</taxon>
        <taxon>Actinomycetes</taxon>
        <taxon>Micromonosporales</taxon>
        <taxon>Micromonosporaceae</taxon>
        <taxon>Actinoplanes</taxon>
    </lineage>
</organism>
<proteinExistence type="predicted"/>
<gene>
    <name evidence="1" type="ORF">Aau02nite_15000</name>
</gene>
<comment type="caution">
    <text evidence="1">The sequence shown here is derived from an EMBL/GenBank/DDBJ whole genome shotgun (WGS) entry which is preliminary data.</text>
</comment>
<dbReference type="Proteomes" id="UP000681340">
    <property type="component" value="Unassembled WGS sequence"/>
</dbReference>
<evidence type="ECO:0000313" key="2">
    <source>
        <dbReference type="Proteomes" id="UP000681340"/>
    </source>
</evidence>
<dbReference type="AlphaFoldDB" id="A0A919S6G8"/>
<reference evidence="1" key="1">
    <citation type="submission" date="2021-03" db="EMBL/GenBank/DDBJ databases">
        <title>Whole genome shotgun sequence of Actinoplanes auranticolor NBRC 12245.</title>
        <authorList>
            <person name="Komaki H."/>
            <person name="Tamura T."/>
        </authorList>
    </citation>
    <scope>NUCLEOTIDE SEQUENCE</scope>
    <source>
        <strain evidence="1">NBRC 12245</strain>
    </source>
</reference>
<sequence>MAGPSQGMPVRLAWVPVIHREPVVQRYLFWASYYGGDPRPTGGRAVQYDIAGYANGSYLRRQGDHLGTLLRYDREASGLRVGAYLDRRAGVWRTDESPVRDVHRGSDCGCPITIAQATEIIVELGYGPGLLTADVVDV</sequence>
<name>A0A919S6G8_9ACTN</name>
<protein>
    <submittedName>
        <fullName evidence="1">Uncharacterized protein</fullName>
    </submittedName>
</protein>